<protein>
    <recommendedName>
        <fullName evidence="1">Histidine kinase/HSP90-like ATPase domain-containing protein</fullName>
    </recommendedName>
</protein>
<dbReference type="EMBL" id="VSSQ01001257">
    <property type="protein sequence ID" value="MPM06719.1"/>
    <property type="molecule type" value="Genomic_DNA"/>
</dbReference>
<proteinExistence type="predicted"/>
<dbReference type="SMART" id="SM00387">
    <property type="entry name" value="HATPase_c"/>
    <property type="match status" value="1"/>
</dbReference>
<dbReference type="Pfam" id="PF02518">
    <property type="entry name" value="HATPase_c"/>
    <property type="match status" value="1"/>
</dbReference>
<dbReference type="Gene3D" id="3.30.565.10">
    <property type="entry name" value="Histidine kinase-like ATPase, C-terminal domain"/>
    <property type="match status" value="1"/>
</dbReference>
<feature type="domain" description="Histidine kinase/HSP90-like ATPase" evidence="1">
    <location>
        <begin position="146"/>
        <end position="295"/>
    </location>
</feature>
<organism evidence="2">
    <name type="scientific">bioreactor metagenome</name>
    <dbReference type="NCBI Taxonomy" id="1076179"/>
    <lineage>
        <taxon>unclassified sequences</taxon>
        <taxon>metagenomes</taxon>
        <taxon>ecological metagenomes</taxon>
    </lineage>
</organism>
<evidence type="ECO:0000259" key="1">
    <source>
        <dbReference type="SMART" id="SM00387"/>
    </source>
</evidence>
<dbReference type="InterPro" id="IPR036890">
    <property type="entry name" value="HATPase_C_sf"/>
</dbReference>
<name>A0A644WSN9_9ZZZZ</name>
<gene>
    <name evidence="2" type="ORF">SDC9_53022</name>
</gene>
<dbReference type="AlphaFoldDB" id="A0A644WSN9"/>
<dbReference type="SUPFAM" id="SSF55874">
    <property type="entry name" value="ATPase domain of HSP90 chaperone/DNA topoisomerase II/histidine kinase"/>
    <property type="match status" value="1"/>
</dbReference>
<dbReference type="InterPro" id="IPR003594">
    <property type="entry name" value="HATPase_dom"/>
</dbReference>
<reference evidence="2" key="1">
    <citation type="submission" date="2019-08" db="EMBL/GenBank/DDBJ databases">
        <authorList>
            <person name="Kucharzyk K."/>
            <person name="Murdoch R.W."/>
            <person name="Higgins S."/>
            <person name="Loffler F."/>
        </authorList>
    </citation>
    <scope>NUCLEOTIDE SEQUENCE</scope>
</reference>
<sequence>MKIPITEMKFNPMLGTTNILMKYCLENEDEVIFSFSKLKFIEPAGALVFLSTMDMLAARGVDYKFESIDNIHTSAVSYGKNLGIFQQLNLCADSSHDYGGTYISPKKVAIQEIYSQFSPIETYYESFSSRIVSHAVKMLDYSVEKEVENLFIYVVRELIRNIFDHSQATHFYYASQKYPKSEFVEVAICDEGCGLRETVPFDVEERWFDQDTDENAIKKAVLPGITAESNHAYASEDYKNSGYGLALVRRIIEETGGELGIATGTKAINFTKNTEDVRNCYIKGTVVRMRLNVSRLSSVNFNELLLEAESEAKRNGVLREPSRASQTLVSKELF</sequence>
<dbReference type="InterPro" id="IPR004358">
    <property type="entry name" value="Sig_transdc_His_kin-like_C"/>
</dbReference>
<evidence type="ECO:0000313" key="2">
    <source>
        <dbReference type="EMBL" id="MPM06719.1"/>
    </source>
</evidence>
<dbReference type="PRINTS" id="PR00344">
    <property type="entry name" value="BCTRLSENSOR"/>
</dbReference>
<dbReference type="GO" id="GO:0016772">
    <property type="term" value="F:transferase activity, transferring phosphorus-containing groups"/>
    <property type="evidence" value="ECO:0007669"/>
    <property type="project" value="InterPro"/>
</dbReference>
<accession>A0A644WSN9</accession>
<comment type="caution">
    <text evidence="2">The sequence shown here is derived from an EMBL/GenBank/DDBJ whole genome shotgun (WGS) entry which is preliminary data.</text>
</comment>